<reference evidence="3" key="1">
    <citation type="journal article" date="2013" name="Proc. Natl. Acad. Sci. U.S.A.">
        <title>Genome structure and metabolic features in the red seaweed Chondrus crispus shed light on evolution of the Archaeplastida.</title>
        <authorList>
            <person name="Collen J."/>
            <person name="Porcel B."/>
            <person name="Carre W."/>
            <person name="Ball S.G."/>
            <person name="Chaparro C."/>
            <person name="Tonon T."/>
            <person name="Barbeyron T."/>
            <person name="Michel G."/>
            <person name="Noel B."/>
            <person name="Valentin K."/>
            <person name="Elias M."/>
            <person name="Artiguenave F."/>
            <person name="Arun A."/>
            <person name="Aury J.M."/>
            <person name="Barbosa-Neto J.F."/>
            <person name="Bothwell J.H."/>
            <person name="Bouget F.Y."/>
            <person name="Brillet L."/>
            <person name="Cabello-Hurtado F."/>
            <person name="Capella-Gutierrez S."/>
            <person name="Charrier B."/>
            <person name="Cladiere L."/>
            <person name="Cock J.M."/>
            <person name="Coelho S.M."/>
            <person name="Colleoni C."/>
            <person name="Czjzek M."/>
            <person name="Da Silva C."/>
            <person name="Delage L."/>
            <person name="Denoeud F."/>
            <person name="Deschamps P."/>
            <person name="Dittami S.M."/>
            <person name="Gabaldon T."/>
            <person name="Gachon C.M."/>
            <person name="Groisillier A."/>
            <person name="Herve C."/>
            <person name="Jabbari K."/>
            <person name="Katinka M."/>
            <person name="Kloareg B."/>
            <person name="Kowalczyk N."/>
            <person name="Labadie K."/>
            <person name="Leblanc C."/>
            <person name="Lopez P.J."/>
            <person name="McLachlan D.H."/>
            <person name="Meslet-Cladiere L."/>
            <person name="Moustafa A."/>
            <person name="Nehr Z."/>
            <person name="Nyvall Collen P."/>
            <person name="Panaud O."/>
            <person name="Partensky F."/>
            <person name="Poulain J."/>
            <person name="Rensing S.A."/>
            <person name="Rousvoal S."/>
            <person name="Samson G."/>
            <person name="Symeonidi A."/>
            <person name="Weissenbach J."/>
            <person name="Zambounis A."/>
            <person name="Wincker P."/>
            <person name="Boyen C."/>
        </authorList>
    </citation>
    <scope>NUCLEOTIDE SEQUENCE [LARGE SCALE GENOMIC DNA]</scope>
    <source>
        <strain evidence="3">cv. Stackhouse</strain>
    </source>
</reference>
<protein>
    <submittedName>
        <fullName evidence="2">Uncharacterized protein</fullName>
    </submittedName>
</protein>
<name>R7QPC0_CHOCR</name>
<gene>
    <name evidence="2" type="ORF">CHC_T00006894001</name>
</gene>
<proteinExistence type="predicted"/>
<dbReference type="AlphaFoldDB" id="R7QPC0"/>
<dbReference type="GeneID" id="17317943"/>
<dbReference type="Gramene" id="CDF39934">
    <property type="protein sequence ID" value="CDF39934"/>
    <property type="gene ID" value="CHC_T00006894001"/>
</dbReference>
<feature type="region of interest" description="Disordered" evidence="1">
    <location>
        <begin position="21"/>
        <end position="45"/>
    </location>
</feature>
<dbReference type="RefSeq" id="XP_005710228.1">
    <property type="nucleotide sequence ID" value="XM_005710171.1"/>
</dbReference>
<evidence type="ECO:0000256" key="1">
    <source>
        <dbReference type="SAM" id="MobiDB-lite"/>
    </source>
</evidence>
<evidence type="ECO:0000313" key="3">
    <source>
        <dbReference type="Proteomes" id="UP000012073"/>
    </source>
</evidence>
<keyword evidence="3" id="KW-1185">Reference proteome</keyword>
<dbReference type="EMBL" id="HG002094">
    <property type="protein sequence ID" value="CDF39934.1"/>
    <property type="molecule type" value="Genomic_DNA"/>
</dbReference>
<dbReference type="KEGG" id="ccp:CHC_T00006894001"/>
<sequence>MWAPARRLAKEAEYKAAMRKKGEASMADGLPAEKVSGGSGWRAGRGDSECGLYSTVSLRLAKGDLGDLGLLLYWRQDCRHGICLQKEGAERVPGEKTLH</sequence>
<organism evidence="2 3">
    <name type="scientific">Chondrus crispus</name>
    <name type="common">Carrageen Irish moss</name>
    <name type="synonym">Polymorpha crispa</name>
    <dbReference type="NCBI Taxonomy" id="2769"/>
    <lineage>
        <taxon>Eukaryota</taxon>
        <taxon>Rhodophyta</taxon>
        <taxon>Florideophyceae</taxon>
        <taxon>Rhodymeniophycidae</taxon>
        <taxon>Gigartinales</taxon>
        <taxon>Gigartinaceae</taxon>
        <taxon>Chondrus</taxon>
    </lineage>
</organism>
<accession>R7QPC0</accession>
<dbReference type="Proteomes" id="UP000012073">
    <property type="component" value="Unassembled WGS sequence"/>
</dbReference>
<evidence type="ECO:0000313" key="2">
    <source>
        <dbReference type="EMBL" id="CDF39934.1"/>
    </source>
</evidence>